<dbReference type="PROSITE" id="PS51066">
    <property type="entry name" value="ZF_FPG_2"/>
    <property type="match status" value="1"/>
</dbReference>
<dbReference type="InterPro" id="IPR015887">
    <property type="entry name" value="DNA_glyclase_Znf_dom_DNA_BS"/>
</dbReference>
<dbReference type="PROSITE" id="PS01242">
    <property type="entry name" value="ZF_FPG_1"/>
    <property type="match status" value="1"/>
</dbReference>
<evidence type="ECO:0000256" key="6">
    <source>
        <dbReference type="ARBA" id="ARBA00022771"/>
    </source>
</evidence>
<evidence type="ECO:0000256" key="10">
    <source>
        <dbReference type="ARBA" id="ARBA00023204"/>
    </source>
</evidence>
<evidence type="ECO:0000259" key="16">
    <source>
        <dbReference type="PROSITE" id="PS51066"/>
    </source>
</evidence>
<keyword evidence="5" id="KW-0227">DNA damage</keyword>
<name>A0ABN3PSK2_9ACTN</name>
<accession>A0ABN3PSK2</accession>
<keyword evidence="13" id="KW-0326">Glycosidase</keyword>
<dbReference type="Pfam" id="PF06831">
    <property type="entry name" value="H2TH"/>
    <property type="match status" value="1"/>
</dbReference>
<dbReference type="SMART" id="SM01232">
    <property type="entry name" value="H2TH"/>
    <property type="match status" value="1"/>
</dbReference>
<evidence type="ECO:0000256" key="4">
    <source>
        <dbReference type="ARBA" id="ARBA00022723"/>
    </source>
</evidence>
<dbReference type="InterPro" id="IPR010663">
    <property type="entry name" value="Znf_FPG/IleRS"/>
</dbReference>
<keyword evidence="6 15" id="KW-0863">Zinc-finger</keyword>
<keyword evidence="8" id="KW-0862">Zinc</keyword>
<evidence type="ECO:0000256" key="11">
    <source>
        <dbReference type="ARBA" id="ARBA00023239"/>
    </source>
</evidence>
<proteinExistence type="inferred from homology"/>
<dbReference type="PANTHER" id="PTHR42697">
    <property type="entry name" value="ENDONUCLEASE 8"/>
    <property type="match status" value="1"/>
</dbReference>
<evidence type="ECO:0000256" key="14">
    <source>
        <dbReference type="ARBA" id="ARBA00044632"/>
    </source>
</evidence>
<dbReference type="InterPro" id="IPR015886">
    <property type="entry name" value="H2TH_FPG"/>
</dbReference>
<dbReference type="Gene3D" id="1.10.8.50">
    <property type="match status" value="1"/>
</dbReference>
<keyword evidence="4" id="KW-0479">Metal-binding</keyword>
<evidence type="ECO:0000256" key="5">
    <source>
        <dbReference type="ARBA" id="ARBA00022763"/>
    </source>
</evidence>
<dbReference type="RefSeq" id="WP_344541173.1">
    <property type="nucleotide sequence ID" value="NZ_BAAATD010000003.1"/>
</dbReference>
<evidence type="ECO:0000259" key="17">
    <source>
        <dbReference type="PROSITE" id="PS51068"/>
    </source>
</evidence>
<keyword evidence="12" id="KW-0511">Multifunctional enzyme</keyword>
<comment type="catalytic activity">
    <reaction evidence="14">
        <text>2'-deoxyribonucleotide-(2'-deoxyribose 5'-phosphate)-2'-deoxyribonucleotide-DNA = a 3'-end 2'-deoxyribonucleotide-(2,3-dehydro-2,3-deoxyribose 5'-phosphate)-DNA + a 5'-end 5'-phospho-2'-deoxyribonucleoside-DNA + H(+)</text>
        <dbReference type="Rhea" id="RHEA:66592"/>
        <dbReference type="Rhea" id="RHEA-COMP:13180"/>
        <dbReference type="Rhea" id="RHEA-COMP:16897"/>
        <dbReference type="Rhea" id="RHEA-COMP:17067"/>
        <dbReference type="ChEBI" id="CHEBI:15378"/>
        <dbReference type="ChEBI" id="CHEBI:136412"/>
        <dbReference type="ChEBI" id="CHEBI:157695"/>
        <dbReference type="ChEBI" id="CHEBI:167181"/>
        <dbReference type="EC" id="4.2.99.18"/>
    </reaction>
</comment>
<dbReference type="EMBL" id="BAAATD010000003">
    <property type="protein sequence ID" value="GAA2593954.1"/>
    <property type="molecule type" value="Genomic_DNA"/>
</dbReference>
<evidence type="ECO:0000313" key="19">
    <source>
        <dbReference type="Proteomes" id="UP001501509"/>
    </source>
</evidence>
<keyword evidence="7" id="KW-0378">Hydrolase</keyword>
<evidence type="ECO:0000256" key="2">
    <source>
        <dbReference type="ARBA" id="ARBA00009409"/>
    </source>
</evidence>
<comment type="cofactor">
    <cofactor evidence="1">
        <name>Zn(2+)</name>
        <dbReference type="ChEBI" id="CHEBI:29105"/>
    </cofactor>
</comment>
<dbReference type="SUPFAM" id="SSF46946">
    <property type="entry name" value="S13-like H2TH domain"/>
    <property type="match status" value="1"/>
</dbReference>
<organism evidence="18 19">
    <name type="scientific">Actinomadura fulvescens</name>
    <dbReference type="NCBI Taxonomy" id="46160"/>
    <lineage>
        <taxon>Bacteria</taxon>
        <taxon>Bacillati</taxon>
        <taxon>Actinomycetota</taxon>
        <taxon>Actinomycetes</taxon>
        <taxon>Streptosporangiales</taxon>
        <taxon>Thermomonosporaceae</taxon>
        <taxon>Actinomadura</taxon>
    </lineage>
</organism>
<evidence type="ECO:0000256" key="8">
    <source>
        <dbReference type="ARBA" id="ARBA00022833"/>
    </source>
</evidence>
<evidence type="ECO:0000313" key="18">
    <source>
        <dbReference type="EMBL" id="GAA2593954.1"/>
    </source>
</evidence>
<dbReference type="InterPro" id="IPR012319">
    <property type="entry name" value="FPG_cat"/>
</dbReference>
<dbReference type="SMART" id="SM00898">
    <property type="entry name" value="Fapy_DNA_glyco"/>
    <property type="match status" value="1"/>
</dbReference>
<evidence type="ECO:0000256" key="15">
    <source>
        <dbReference type="PROSITE-ProRule" id="PRU00391"/>
    </source>
</evidence>
<dbReference type="EC" id="4.2.99.18" evidence="3"/>
<feature type="domain" description="FPG-type" evidence="16">
    <location>
        <begin position="234"/>
        <end position="268"/>
    </location>
</feature>
<dbReference type="SUPFAM" id="SSF81624">
    <property type="entry name" value="N-terminal domain of MutM-like DNA repair proteins"/>
    <property type="match status" value="1"/>
</dbReference>
<comment type="caution">
    <text evidence="18">The sequence shown here is derived from an EMBL/GenBank/DDBJ whole genome shotgun (WGS) entry which is preliminary data.</text>
</comment>
<keyword evidence="11" id="KW-0456">Lyase</keyword>
<keyword evidence="19" id="KW-1185">Reference proteome</keyword>
<evidence type="ECO:0000256" key="3">
    <source>
        <dbReference type="ARBA" id="ARBA00012720"/>
    </source>
</evidence>
<dbReference type="PANTHER" id="PTHR42697:SF3">
    <property type="entry name" value="ENDONUCLEASE 8 1"/>
    <property type="match status" value="1"/>
</dbReference>
<keyword evidence="10" id="KW-0234">DNA repair</keyword>
<dbReference type="PROSITE" id="PS51068">
    <property type="entry name" value="FPG_CAT"/>
    <property type="match status" value="1"/>
</dbReference>
<evidence type="ECO:0000256" key="13">
    <source>
        <dbReference type="ARBA" id="ARBA00023295"/>
    </source>
</evidence>
<evidence type="ECO:0000256" key="7">
    <source>
        <dbReference type="ARBA" id="ARBA00022801"/>
    </source>
</evidence>
<dbReference type="Pfam" id="PF01149">
    <property type="entry name" value="Fapy_DNA_glyco"/>
    <property type="match status" value="1"/>
</dbReference>
<gene>
    <name evidence="18" type="ORF">GCM10010411_28890</name>
</gene>
<dbReference type="Proteomes" id="UP001501509">
    <property type="component" value="Unassembled WGS sequence"/>
</dbReference>
<protein>
    <recommendedName>
        <fullName evidence="3">DNA-(apurinic or apyrimidinic site) lyase</fullName>
        <ecNumber evidence="3">4.2.99.18</ecNumber>
    </recommendedName>
</protein>
<dbReference type="SUPFAM" id="SSF57716">
    <property type="entry name" value="Glucocorticoid receptor-like (DNA-binding domain)"/>
    <property type="match status" value="1"/>
</dbReference>
<dbReference type="InterPro" id="IPR000214">
    <property type="entry name" value="Znf_DNA_glyclase/AP_lyase"/>
</dbReference>
<sequence length="271" mass="29932">MPEGHTIHRLAAEHLRMFGGRALRAESPQGRFAEGARRLDGRVLTEAEAHGKHLLLRFEDEWLVHIHLGLYGTYTFGPVPAPEPRGLVRLRLTGVSEFADLRGPAACELLEPGEVKVLLDRLGADPLRADADPERAWRRIGRSRTSIAALLMDQSVVAGPGNVYRAEVLFRQGVDPGLPGRALTREQWSAIWADLVGLMRVGVATGRIDTVRPEHTPEAMGRPPRVDDHGGEVYVYRRAGLPCLVCGTEVRTERLVGRNLFWCPACQPAAR</sequence>
<evidence type="ECO:0000256" key="9">
    <source>
        <dbReference type="ARBA" id="ARBA00023125"/>
    </source>
</evidence>
<dbReference type="InterPro" id="IPR010979">
    <property type="entry name" value="Ribosomal_uS13-like_H2TH"/>
</dbReference>
<evidence type="ECO:0000256" key="12">
    <source>
        <dbReference type="ARBA" id="ARBA00023268"/>
    </source>
</evidence>
<dbReference type="CDD" id="cd08970">
    <property type="entry name" value="AcNei1_N"/>
    <property type="match status" value="1"/>
</dbReference>
<keyword evidence="9" id="KW-0238">DNA-binding</keyword>
<evidence type="ECO:0000256" key="1">
    <source>
        <dbReference type="ARBA" id="ARBA00001947"/>
    </source>
</evidence>
<dbReference type="Gene3D" id="3.20.190.10">
    <property type="entry name" value="MutM-like, N-terminal"/>
    <property type="match status" value="1"/>
</dbReference>
<feature type="domain" description="Formamidopyrimidine-DNA glycosylase catalytic" evidence="17">
    <location>
        <begin position="1"/>
        <end position="99"/>
    </location>
</feature>
<dbReference type="Pfam" id="PF06827">
    <property type="entry name" value="zf-FPG_IleRS"/>
    <property type="match status" value="1"/>
</dbReference>
<comment type="similarity">
    <text evidence="2">Belongs to the FPG family.</text>
</comment>
<reference evidence="18 19" key="1">
    <citation type="journal article" date="2019" name="Int. J. Syst. Evol. Microbiol.">
        <title>The Global Catalogue of Microorganisms (GCM) 10K type strain sequencing project: providing services to taxonomists for standard genome sequencing and annotation.</title>
        <authorList>
            <consortium name="The Broad Institute Genomics Platform"/>
            <consortium name="The Broad Institute Genome Sequencing Center for Infectious Disease"/>
            <person name="Wu L."/>
            <person name="Ma J."/>
        </authorList>
    </citation>
    <scope>NUCLEOTIDE SEQUENCE [LARGE SCALE GENOMIC DNA]</scope>
    <source>
        <strain evidence="18 19">JCM 6833</strain>
    </source>
</reference>
<dbReference type="InterPro" id="IPR035937">
    <property type="entry name" value="FPG_N"/>
</dbReference>